<comment type="similarity">
    <text evidence="1 7">Belongs to the peptidase S10 family.</text>
</comment>
<dbReference type="ESTHER" id="phyrm-h3gl36">
    <property type="family name" value="Carboxypeptidase_S10"/>
</dbReference>
<dbReference type="InParanoid" id="H3GL36"/>
<dbReference type="OMA" id="ITAPCEI"/>
<dbReference type="FunFam" id="1.10.287.410:FF:000002">
    <property type="entry name" value="Carboxypeptidase"/>
    <property type="match status" value="1"/>
</dbReference>
<dbReference type="Proteomes" id="UP000005238">
    <property type="component" value="Unassembled WGS sequence"/>
</dbReference>
<dbReference type="PROSITE" id="PS00560">
    <property type="entry name" value="CARBOXYPEPT_SER_HIS"/>
    <property type="match status" value="1"/>
</dbReference>
<dbReference type="eggNOG" id="KOG1282">
    <property type="taxonomic scope" value="Eukaryota"/>
</dbReference>
<dbReference type="PRINTS" id="PR00724">
    <property type="entry name" value="CRBOXYPTASEC"/>
</dbReference>
<evidence type="ECO:0000256" key="7">
    <source>
        <dbReference type="RuleBase" id="RU361156"/>
    </source>
</evidence>
<feature type="transmembrane region" description="Helical" evidence="9">
    <location>
        <begin position="38"/>
        <end position="59"/>
    </location>
</feature>
<keyword evidence="5 7" id="KW-0378">Hydrolase</keyword>
<dbReference type="InterPro" id="IPR029058">
    <property type="entry name" value="AB_hydrolase_fold"/>
</dbReference>
<evidence type="ECO:0000256" key="5">
    <source>
        <dbReference type="ARBA" id="ARBA00022801"/>
    </source>
</evidence>
<keyword evidence="9" id="KW-0472">Membrane</keyword>
<evidence type="ECO:0000256" key="4">
    <source>
        <dbReference type="ARBA" id="ARBA00022729"/>
    </source>
</evidence>
<name>H3GL36_PHYRM</name>
<dbReference type="RefSeq" id="XP_067751744.1">
    <property type="nucleotide sequence ID" value="XM_067882166.1"/>
</dbReference>
<keyword evidence="4" id="KW-0732">Signal</keyword>
<dbReference type="Pfam" id="PF00450">
    <property type="entry name" value="Peptidase_S10"/>
    <property type="match status" value="1"/>
</dbReference>
<dbReference type="HOGENOM" id="CLU_008523_10_2_1"/>
<dbReference type="PANTHER" id="PTHR11802:SF113">
    <property type="entry name" value="SERINE CARBOXYPEPTIDASE CTSA-4.1"/>
    <property type="match status" value="1"/>
</dbReference>
<keyword evidence="9" id="KW-0812">Transmembrane</keyword>
<accession>H3GL36</accession>
<evidence type="ECO:0000256" key="9">
    <source>
        <dbReference type="SAM" id="Phobius"/>
    </source>
</evidence>
<dbReference type="VEuPathDB" id="FungiDB:KRP22_1466"/>
<dbReference type="EC" id="3.4.16.-" evidence="7"/>
<dbReference type="OrthoDB" id="443318at2759"/>
<dbReference type="AlphaFoldDB" id="H3GL36"/>
<evidence type="ECO:0000256" key="6">
    <source>
        <dbReference type="ARBA" id="ARBA00023180"/>
    </source>
</evidence>
<evidence type="ECO:0000256" key="1">
    <source>
        <dbReference type="ARBA" id="ARBA00009431"/>
    </source>
</evidence>
<dbReference type="EMBL" id="DS566019">
    <property type="status" value="NOT_ANNOTATED_CDS"/>
    <property type="molecule type" value="Genomic_DNA"/>
</dbReference>
<dbReference type="InterPro" id="IPR018202">
    <property type="entry name" value="Ser_caboxypep_ser_AS"/>
</dbReference>
<organism evidence="10 11">
    <name type="scientific">Phytophthora ramorum</name>
    <name type="common">Sudden oak death agent</name>
    <dbReference type="NCBI Taxonomy" id="164328"/>
    <lineage>
        <taxon>Eukaryota</taxon>
        <taxon>Sar</taxon>
        <taxon>Stramenopiles</taxon>
        <taxon>Oomycota</taxon>
        <taxon>Peronosporomycetes</taxon>
        <taxon>Peronosporales</taxon>
        <taxon>Peronosporaceae</taxon>
        <taxon>Phytophthora</taxon>
    </lineage>
</organism>
<dbReference type="VEuPathDB" id="FungiDB:KRP23_1176"/>
<dbReference type="SUPFAM" id="SSF53474">
    <property type="entry name" value="alpha/beta-Hydrolases"/>
    <property type="match status" value="1"/>
</dbReference>
<feature type="region of interest" description="Disordered" evidence="8">
    <location>
        <begin position="1"/>
        <end position="22"/>
    </location>
</feature>
<evidence type="ECO:0000313" key="10">
    <source>
        <dbReference type="EnsemblProtists" id="Phyra77044"/>
    </source>
</evidence>
<reference evidence="10" key="2">
    <citation type="submission" date="2015-06" db="UniProtKB">
        <authorList>
            <consortium name="EnsemblProtists"/>
        </authorList>
    </citation>
    <scope>IDENTIFICATION</scope>
    <source>
        <strain evidence="10">Pr102</strain>
    </source>
</reference>
<keyword evidence="9" id="KW-1133">Transmembrane helix</keyword>
<dbReference type="GO" id="GO:0004185">
    <property type="term" value="F:serine-type carboxypeptidase activity"/>
    <property type="evidence" value="ECO:0000318"/>
    <property type="project" value="GO_Central"/>
</dbReference>
<keyword evidence="11" id="KW-1185">Reference proteome</keyword>
<dbReference type="EnsemblProtists" id="Phyra77044">
    <property type="protein sequence ID" value="Phyra77044"/>
    <property type="gene ID" value="Phyra77044"/>
</dbReference>
<evidence type="ECO:0000256" key="2">
    <source>
        <dbReference type="ARBA" id="ARBA00022645"/>
    </source>
</evidence>
<keyword evidence="2 7" id="KW-0121">Carboxypeptidase</keyword>
<dbReference type="PROSITE" id="PS00131">
    <property type="entry name" value="CARBOXYPEPT_SER_SER"/>
    <property type="match status" value="1"/>
</dbReference>
<dbReference type="InterPro" id="IPR001563">
    <property type="entry name" value="Peptidase_S10"/>
</dbReference>
<reference evidence="11" key="1">
    <citation type="journal article" date="2006" name="Science">
        <title>Phytophthora genome sequences uncover evolutionary origins and mechanisms of pathogenesis.</title>
        <authorList>
            <person name="Tyler B.M."/>
            <person name="Tripathy S."/>
            <person name="Zhang X."/>
            <person name="Dehal P."/>
            <person name="Jiang R.H."/>
            <person name="Aerts A."/>
            <person name="Arredondo F.D."/>
            <person name="Baxter L."/>
            <person name="Bensasson D."/>
            <person name="Beynon J.L."/>
            <person name="Chapman J."/>
            <person name="Damasceno C.M."/>
            <person name="Dorrance A.E."/>
            <person name="Dou D."/>
            <person name="Dickerman A.W."/>
            <person name="Dubchak I.L."/>
            <person name="Garbelotto M."/>
            <person name="Gijzen M."/>
            <person name="Gordon S.G."/>
            <person name="Govers F."/>
            <person name="Grunwald N.J."/>
            <person name="Huang W."/>
            <person name="Ivors K.L."/>
            <person name="Jones R.W."/>
            <person name="Kamoun S."/>
            <person name="Krampis K."/>
            <person name="Lamour K.H."/>
            <person name="Lee M.K."/>
            <person name="McDonald W.H."/>
            <person name="Medina M."/>
            <person name="Meijer H.J."/>
            <person name="Nordberg E.K."/>
            <person name="Maclean D.J."/>
            <person name="Ospina-Giraldo M.D."/>
            <person name="Morris P.F."/>
            <person name="Phuntumart V."/>
            <person name="Putnam N.H."/>
            <person name="Rash S."/>
            <person name="Rose J.K."/>
            <person name="Sakihama Y."/>
            <person name="Salamov A.A."/>
            <person name="Savidor A."/>
            <person name="Scheuring C.F."/>
            <person name="Smith B.M."/>
            <person name="Sobral B.W."/>
            <person name="Terry A."/>
            <person name="Torto-Alalibo T.A."/>
            <person name="Win J."/>
            <person name="Xu Z."/>
            <person name="Zhang H."/>
            <person name="Grigoriev I.V."/>
            <person name="Rokhsar D.S."/>
            <person name="Boore J.L."/>
        </authorList>
    </citation>
    <scope>NUCLEOTIDE SEQUENCE [LARGE SCALE GENOMIC DNA]</scope>
    <source>
        <strain evidence="11">Pr102</strain>
    </source>
</reference>
<keyword evidence="3 7" id="KW-0645">Protease</keyword>
<dbReference type="PANTHER" id="PTHR11802">
    <property type="entry name" value="SERINE PROTEASE FAMILY S10 SERINE CARBOXYPEPTIDASE"/>
    <property type="match status" value="1"/>
</dbReference>
<dbReference type="GeneID" id="94218080"/>
<dbReference type="Gene3D" id="3.40.50.1820">
    <property type="entry name" value="alpha/beta hydrolase"/>
    <property type="match status" value="1"/>
</dbReference>
<sequence length="509" mass="56276">MTSEITPLLNGQPIGPQRDSFESDSSVRSYARVHKLPVPPFALIGAVCLLLGVSLWRGAVPNAPLGKMQAKPIRVTTFNGVQEDHFCGSTKQDSGYIKLPNKVDDHYFFWYFEARSSPETAPLVLWLTGGPGGSSMLALLTENGPCHVRPDLSTENNPYSWTNEANVVWVDQPTNVGFSYGPDPKDADNNEDNVAENLYWFLQGFLERHPELQGREFFISGESYGGHYVPAAAQFIAQQNRRRLQEVMHINLQGISIGNGCTNPVIQNPHFIDMATNAYNISLVGSDELAALKENALLCGQKMEACQIQPSLCPDADLFCEENVNSVFMTAKRNPYDIRQPCETSDTDIIQCIANDFIAPYLNSPNLRRFLHVDKHVGDWQMCNVEVNYAFADSFDVMMSTSSFVAELLDDGVRVLIYAGDADLECNWSGNLAWLQALEWSGTSSFNAAKAHDMVVDGEAAGSVISSGQLTFIRVFNAGHMVPQDQPAVALEMINKFYQDQALILPTVV</sequence>
<evidence type="ECO:0000256" key="3">
    <source>
        <dbReference type="ARBA" id="ARBA00022670"/>
    </source>
</evidence>
<evidence type="ECO:0000256" key="8">
    <source>
        <dbReference type="SAM" id="MobiDB-lite"/>
    </source>
</evidence>
<proteinExistence type="inferred from homology"/>
<dbReference type="InterPro" id="IPR033124">
    <property type="entry name" value="Ser_caboxypep_his_AS"/>
</dbReference>
<evidence type="ECO:0000313" key="11">
    <source>
        <dbReference type="Proteomes" id="UP000005238"/>
    </source>
</evidence>
<protein>
    <recommendedName>
        <fullName evidence="7">Carboxypeptidase</fullName>
        <ecNumber evidence="7">3.4.16.-</ecNumber>
    </recommendedName>
</protein>
<dbReference type="GO" id="GO:0006508">
    <property type="term" value="P:proteolysis"/>
    <property type="evidence" value="ECO:0007669"/>
    <property type="project" value="UniProtKB-KW"/>
</dbReference>
<dbReference type="Gene3D" id="1.10.287.410">
    <property type="match status" value="1"/>
</dbReference>
<keyword evidence="6" id="KW-0325">Glycoprotein</keyword>